<feature type="domain" description="TPM" evidence="4">
    <location>
        <begin position="31"/>
        <end position="157"/>
    </location>
</feature>
<keyword evidence="6" id="KW-1185">Reference proteome</keyword>
<sequence length="351" mass="39028">MYQFLKPLVLLLFLPIAAAAQNFPDYEEIYVNDFAGLLFDSAKKISREKLRTFTRDTGIEFTVVTIRSMSNYGYSGEIEPFATGLFNTWGVGDADRNDGVMMLVAKDDRKMRLEVGSGYGTSKNAAMQRIIDDVMLPEFRSNRFGAGIVQGIDAVIEDLTAVPPSLSERVSGAFYAVFGFIGQVLSFLFYPILAGLVGFAFWLYRRFLRYSPRLCPADSTRMELLAEHWDDAHLRKGQLKEEEIDSVDYDVWRCPKCERLTIEAYKSWFSQYSACRSCNYRTLQGETEILEHATTSSTGKKKVTYTCLNCADTYAVTKIIPKKSESSSSSSSSSSSFGGGSSSGGGASGSW</sequence>
<proteinExistence type="predicted"/>
<dbReference type="PANTHER" id="PTHR30373:SF2">
    <property type="entry name" value="UPF0603 PROTEIN YGCG"/>
    <property type="match status" value="1"/>
</dbReference>
<evidence type="ECO:0000256" key="3">
    <source>
        <dbReference type="SAM" id="SignalP"/>
    </source>
</evidence>
<evidence type="ECO:0000259" key="4">
    <source>
        <dbReference type="Pfam" id="PF04536"/>
    </source>
</evidence>
<accession>A0ABZ2TJ43</accession>
<feature type="signal peptide" evidence="3">
    <location>
        <begin position="1"/>
        <end position="19"/>
    </location>
</feature>
<keyword evidence="2" id="KW-0812">Transmembrane</keyword>
<dbReference type="RefSeq" id="WP_317056461.1">
    <property type="nucleotide sequence ID" value="NZ_CP146606.1"/>
</dbReference>
<name>A0ABZ2TJ43_9RHOB</name>
<evidence type="ECO:0000256" key="1">
    <source>
        <dbReference type="SAM" id="MobiDB-lite"/>
    </source>
</evidence>
<feature type="compositionally biased region" description="Low complexity" evidence="1">
    <location>
        <begin position="326"/>
        <end position="336"/>
    </location>
</feature>
<keyword evidence="2" id="KW-1133">Transmembrane helix</keyword>
<dbReference type="Gene3D" id="3.10.310.50">
    <property type="match status" value="1"/>
</dbReference>
<reference evidence="5 6" key="1">
    <citation type="submission" date="2024-02" db="EMBL/GenBank/DDBJ databases">
        <title>Roseovarius strain W115 nov., isolated from a marine algae.</title>
        <authorList>
            <person name="Lee M.W."/>
            <person name="Lee J.K."/>
            <person name="Kim J.M."/>
            <person name="Choi D.G."/>
            <person name="Baek J.H."/>
            <person name="Bayburt H."/>
            <person name="Jung J.J."/>
            <person name="Han D.M."/>
            <person name="Jeon C.O."/>
        </authorList>
    </citation>
    <scope>NUCLEOTIDE SEQUENCE [LARGE SCALE GENOMIC DNA]</scope>
    <source>
        <strain evidence="5 6">W115</strain>
    </source>
</reference>
<protein>
    <submittedName>
        <fullName evidence="5">TPM domain-containing protein</fullName>
    </submittedName>
</protein>
<feature type="transmembrane region" description="Helical" evidence="2">
    <location>
        <begin position="173"/>
        <end position="204"/>
    </location>
</feature>
<dbReference type="Pfam" id="PF04536">
    <property type="entry name" value="TPM_phosphatase"/>
    <property type="match status" value="1"/>
</dbReference>
<dbReference type="InterPro" id="IPR007621">
    <property type="entry name" value="TPM_dom"/>
</dbReference>
<feature type="compositionally biased region" description="Gly residues" evidence="1">
    <location>
        <begin position="337"/>
        <end position="351"/>
    </location>
</feature>
<organism evidence="5 6">
    <name type="scientific">Roseovarius rhodophyticola</name>
    <dbReference type="NCBI Taxonomy" id="3080827"/>
    <lineage>
        <taxon>Bacteria</taxon>
        <taxon>Pseudomonadati</taxon>
        <taxon>Pseudomonadota</taxon>
        <taxon>Alphaproteobacteria</taxon>
        <taxon>Rhodobacterales</taxon>
        <taxon>Roseobacteraceae</taxon>
        <taxon>Roseovarius</taxon>
    </lineage>
</organism>
<keyword evidence="2" id="KW-0472">Membrane</keyword>
<dbReference type="Proteomes" id="UP001281305">
    <property type="component" value="Chromosome"/>
</dbReference>
<evidence type="ECO:0000313" key="5">
    <source>
        <dbReference type="EMBL" id="WYK19759.1"/>
    </source>
</evidence>
<feature type="chain" id="PRO_5045113314" evidence="3">
    <location>
        <begin position="20"/>
        <end position="351"/>
    </location>
</feature>
<dbReference type="PANTHER" id="PTHR30373">
    <property type="entry name" value="UPF0603 PROTEIN YGCG"/>
    <property type="match status" value="1"/>
</dbReference>
<feature type="region of interest" description="Disordered" evidence="1">
    <location>
        <begin position="322"/>
        <end position="351"/>
    </location>
</feature>
<dbReference type="EMBL" id="CP146606">
    <property type="protein sequence ID" value="WYK19759.1"/>
    <property type="molecule type" value="Genomic_DNA"/>
</dbReference>
<evidence type="ECO:0000313" key="6">
    <source>
        <dbReference type="Proteomes" id="UP001281305"/>
    </source>
</evidence>
<gene>
    <name evidence="5" type="ORF">RZS32_007875</name>
</gene>
<keyword evidence="3" id="KW-0732">Signal</keyword>
<evidence type="ECO:0000256" key="2">
    <source>
        <dbReference type="SAM" id="Phobius"/>
    </source>
</evidence>